<keyword evidence="3" id="KW-0540">Nuclease</keyword>
<proteinExistence type="inferred from homology"/>
<dbReference type="InterPro" id="IPR002036">
    <property type="entry name" value="YbeY"/>
</dbReference>
<sequence>MARIAARVFPLVSRYSPIPTSPAISSSLGWRPAEVPTSSTALSSGEQLLNFSFSAPRRGFHFSSSYSRHPGPFSSVFAALRGFRKARRRQAAMKQVPEEKKLELRVKISLEEGMPEDHEVLNIVEMLKLNAPMAMKMTFDGIKELDCRVQDSSIDNLGQHEKIDLSILLCNDVFISKLHKEWRGVDCPTDVLCRFQQKILGDIVISAEAAARQAKERGHSLLDEVRILLVQGLLHLLGFDQESDYRTSVEMGKLEELVLRSLGWKGRGHARDIDHVATSGFQSKDVNDKIINPRESLQDLRFYRPKFSYIFCDMDGTLLNSQSQVSITTAEALREVLARGVKIIIATGKTRPAVISALKMVGLAGKNGVASEVSPGIFLQGLLVYGRNGGEIHRRSLDQNVCREALFYSLEHEAPLVAFCQDRCLTLFDHPLVDSLHTVYHEPKAEVIPSVEHLLAAADIQKLIFLDTADGISSVLRPYWEEATDGRAGVVQAQPDMLEIIPAGTSKGEGVRLLLHHLGISPKEIMAIGDGENDVEMLKLASLGVALGNGSEKAKAVADIIGATNDEDGVAMAIYSWEKTEPMSPLRVFPTAAHANHCDRVHSSSSLCARSSVPFELAVRGLQRQRNGERIEGERK</sequence>
<dbReference type="InterPro" id="IPR036412">
    <property type="entry name" value="HAD-like_sf"/>
</dbReference>
<gene>
    <name evidence="8" type="ORF">HPP92_005271</name>
</gene>
<dbReference type="HAMAP" id="MF_00009">
    <property type="entry name" value="Endoribonucl_YbeY"/>
    <property type="match status" value="1"/>
</dbReference>
<keyword evidence="5" id="KW-0255">Endonuclease</keyword>
<dbReference type="CDD" id="cd07516">
    <property type="entry name" value="HAD_Pase"/>
    <property type="match status" value="1"/>
</dbReference>
<protein>
    <recommendedName>
        <fullName evidence="10">Haloacid dehalogenase-like hydrolase family protein</fullName>
    </recommendedName>
</protein>
<evidence type="ECO:0000256" key="2">
    <source>
        <dbReference type="ARBA" id="ARBA00010875"/>
    </source>
</evidence>
<keyword evidence="7" id="KW-0862">Zinc</keyword>
<dbReference type="Gene3D" id="3.40.50.1000">
    <property type="entry name" value="HAD superfamily/HAD-like"/>
    <property type="match status" value="1"/>
</dbReference>
<dbReference type="InterPro" id="IPR006379">
    <property type="entry name" value="HAD-SF_hydro_IIB"/>
</dbReference>
<comment type="cofactor">
    <cofactor evidence="1">
        <name>Zn(2+)</name>
        <dbReference type="ChEBI" id="CHEBI:29105"/>
    </cofactor>
</comment>
<evidence type="ECO:0000256" key="5">
    <source>
        <dbReference type="ARBA" id="ARBA00022759"/>
    </source>
</evidence>
<keyword evidence="6" id="KW-0378">Hydrolase</keyword>
<reference evidence="8 9" key="1">
    <citation type="journal article" date="2020" name="Nat. Food">
        <title>A phased Vanilla planifolia genome enables genetic improvement of flavour and production.</title>
        <authorList>
            <person name="Hasing T."/>
            <person name="Tang H."/>
            <person name="Brym M."/>
            <person name="Khazi F."/>
            <person name="Huang T."/>
            <person name="Chambers A.H."/>
        </authorList>
    </citation>
    <scope>NUCLEOTIDE SEQUENCE [LARGE SCALE GENOMIC DNA]</scope>
    <source>
        <tissue evidence="8">Leaf</tissue>
    </source>
</reference>
<dbReference type="AlphaFoldDB" id="A0A835RY99"/>
<evidence type="ECO:0000256" key="3">
    <source>
        <dbReference type="ARBA" id="ARBA00022722"/>
    </source>
</evidence>
<name>A0A835RY99_VANPL</name>
<comment type="similarity">
    <text evidence="2">Belongs to the endoribonuclease YbeY family.</text>
</comment>
<evidence type="ECO:0008006" key="10">
    <source>
        <dbReference type="Google" id="ProtNLM"/>
    </source>
</evidence>
<dbReference type="GO" id="GO:0004222">
    <property type="term" value="F:metalloendopeptidase activity"/>
    <property type="evidence" value="ECO:0007669"/>
    <property type="project" value="InterPro"/>
</dbReference>
<evidence type="ECO:0000313" key="9">
    <source>
        <dbReference type="Proteomes" id="UP000639772"/>
    </source>
</evidence>
<dbReference type="Gene3D" id="3.40.390.30">
    <property type="entry name" value="Metalloproteases ('zincins'), catalytic domain"/>
    <property type="match status" value="1"/>
</dbReference>
<dbReference type="GO" id="GO:0046872">
    <property type="term" value="F:metal ion binding"/>
    <property type="evidence" value="ECO:0007669"/>
    <property type="project" value="UniProtKB-KW"/>
</dbReference>
<dbReference type="NCBIfam" id="TIGR00043">
    <property type="entry name" value="rRNA maturation RNase YbeY"/>
    <property type="match status" value="1"/>
</dbReference>
<dbReference type="PROSITE" id="PS01229">
    <property type="entry name" value="COF_2"/>
    <property type="match status" value="1"/>
</dbReference>
<comment type="caution">
    <text evidence="8">The sequence shown here is derived from an EMBL/GenBank/DDBJ whole genome shotgun (WGS) entry which is preliminary data.</text>
</comment>
<dbReference type="InterPro" id="IPR023091">
    <property type="entry name" value="MetalPrtase_cat_dom_sf_prd"/>
</dbReference>
<evidence type="ECO:0000256" key="1">
    <source>
        <dbReference type="ARBA" id="ARBA00001947"/>
    </source>
</evidence>
<dbReference type="Pfam" id="PF02130">
    <property type="entry name" value="YbeY"/>
    <property type="match status" value="1"/>
</dbReference>
<dbReference type="SUPFAM" id="SSF56784">
    <property type="entry name" value="HAD-like"/>
    <property type="match status" value="1"/>
</dbReference>
<dbReference type="SFLD" id="SFLDS00003">
    <property type="entry name" value="Haloacid_Dehalogenase"/>
    <property type="match status" value="1"/>
</dbReference>
<dbReference type="InterPro" id="IPR023214">
    <property type="entry name" value="HAD_sf"/>
</dbReference>
<dbReference type="SUPFAM" id="SSF55486">
    <property type="entry name" value="Metalloproteases ('zincins'), catalytic domain"/>
    <property type="match status" value="1"/>
</dbReference>
<dbReference type="PRINTS" id="PR00119">
    <property type="entry name" value="CATATPASE"/>
</dbReference>
<accession>A0A835RY99</accession>
<dbReference type="Proteomes" id="UP000639772">
    <property type="component" value="Unassembled WGS sequence"/>
</dbReference>
<dbReference type="PANTHER" id="PTHR46986">
    <property type="entry name" value="ENDORIBONUCLEASE YBEY, CHLOROPLASTIC"/>
    <property type="match status" value="1"/>
</dbReference>
<dbReference type="NCBIfam" id="TIGR00099">
    <property type="entry name" value="Cof-subfamily"/>
    <property type="match status" value="1"/>
</dbReference>
<dbReference type="Gene3D" id="3.30.1240.10">
    <property type="match status" value="1"/>
</dbReference>
<dbReference type="Pfam" id="PF08282">
    <property type="entry name" value="Hydrolase_3"/>
    <property type="match status" value="1"/>
</dbReference>
<dbReference type="GO" id="GO:0006364">
    <property type="term" value="P:rRNA processing"/>
    <property type="evidence" value="ECO:0007669"/>
    <property type="project" value="InterPro"/>
</dbReference>
<dbReference type="OrthoDB" id="27226at2759"/>
<evidence type="ECO:0000313" key="8">
    <source>
        <dbReference type="EMBL" id="KAG0494277.1"/>
    </source>
</evidence>
<evidence type="ECO:0000256" key="4">
    <source>
        <dbReference type="ARBA" id="ARBA00022723"/>
    </source>
</evidence>
<dbReference type="EMBL" id="JADCNM010000002">
    <property type="protein sequence ID" value="KAG0494277.1"/>
    <property type="molecule type" value="Genomic_DNA"/>
</dbReference>
<dbReference type="SFLD" id="SFLDG01140">
    <property type="entry name" value="C2.B:_Phosphomannomutase_and_P"/>
    <property type="match status" value="1"/>
</dbReference>
<dbReference type="PANTHER" id="PTHR46986:SF1">
    <property type="entry name" value="ENDORIBONUCLEASE YBEY, CHLOROPLASTIC"/>
    <property type="match status" value="1"/>
</dbReference>
<dbReference type="NCBIfam" id="TIGR01484">
    <property type="entry name" value="HAD-SF-IIB"/>
    <property type="match status" value="1"/>
</dbReference>
<dbReference type="GO" id="GO:0004519">
    <property type="term" value="F:endonuclease activity"/>
    <property type="evidence" value="ECO:0007669"/>
    <property type="project" value="UniProtKB-KW"/>
</dbReference>
<keyword evidence="4" id="KW-0479">Metal-binding</keyword>
<organism evidence="8 9">
    <name type="scientific">Vanilla planifolia</name>
    <name type="common">Vanilla</name>
    <dbReference type="NCBI Taxonomy" id="51239"/>
    <lineage>
        <taxon>Eukaryota</taxon>
        <taxon>Viridiplantae</taxon>
        <taxon>Streptophyta</taxon>
        <taxon>Embryophyta</taxon>
        <taxon>Tracheophyta</taxon>
        <taxon>Spermatophyta</taxon>
        <taxon>Magnoliopsida</taxon>
        <taxon>Liliopsida</taxon>
        <taxon>Asparagales</taxon>
        <taxon>Orchidaceae</taxon>
        <taxon>Vanilloideae</taxon>
        <taxon>Vanilleae</taxon>
        <taxon>Vanilla</taxon>
    </lineage>
</organism>
<evidence type="ECO:0000256" key="7">
    <source>
        <dbReference type="ARBA" id="ARBA00022833"/>
    </source>
</evidence>
<dbReference type="InterPro" id="IPR000150">
    <property type="entry name" value="Cof"/>
</dbReference>
<evidence type="ECO:0000256" key="6">
    <source>
        <dbReference type="ARBA" id="ARBA00022801"/>
    </source>
</evidence>